<dbReference type="PROSITE" id="PS50949">
    <property type="entry name" value="HTH_GNTR"/>
    <property type="match status" value="1"/>
</dbReference>
<proteinExistence type="predicted"/>
<dbReference type="InterPro" id="IPR036388">
    <property type="entry name" value="WH-like_DNA-bd_sf"/>
</dbReference>
<dbReference type="GO" id="GO:0003677">
    <property type="term" value="F:DNA binding"/>
    <property type="evidence" value="ECO:0007669"/>
    <property type="project" value="UniProtKB-KW"/>
</dbReference>
<evidence type="ECO:0000259" key="4">
    <source>
        <dbReference type="PROSITE" id="PS50949"/>
    </source>
</evidence>
<reference evidence="5 6" key="1">
    <citation type="submission" date="2021-01" db="EMBL/GenBank/DDBJ databases">
        <title>Genomic Encyclopedia of Type Strains, Phase IV (KMG-IV): sequencing the most valuable type-strain genomes for metagenomic binning, comparative biology and taxonomic classification.</title>
        <authorList>
            <person name="Goeker M."/>
        </authorList>
    </citation>
    <scope>NUCLEOTIDE SEQUENCE [LARGE SCALE GENOMIC DNA]</scope>
    <source>
        <strain evidence="5 6">DSM 100968</strain>
    </source>
</reference>
<keyword evidence="6" id="KW-1185">Reference proteome</keyword>
<keyword evidence="3" id="KW-0804">Transcription</keyword>
<sequence>MQLSVDFHSEKPIYQQIRDGIVTGIASGTLQDGDPLPSVRALGMELGVNLHTVNKAYKLLQSEGFIEIQRSRGTQVKAGKTAQNAAEFLQTSGSALRAVLAEAMRRGIDRAVLHQMIDHFYDQLEGENHAKH</sequence>
<dbReference type="InterPro" id="IPR000524">
    <property type="entry name" value="Tscrpt_reg_HTH_GntR"/>
</dbReference>
<evidence type="ECO:0000313" key="5">
    <source>
        <dbReference type="EMBL" id="MBM7657516.1"/>
    </source>
</evidence>
<feature type="domain" description="HTH gntR-type" evidence="4">
    <location>
        <begin position="11"/>
        <end position="79"/>
    </location>
</feature>
<gene>
    <name evidence="5" type="ORF">JOC27_000965</name>
</gene>
<evidence type="ECO:0000256" key="3">
    <source>
        <dbReference type="ARBA" id="ARBA00023163"/>
    </source>
</evidence>
<dbReference type="EMBL" id="JAFBEV010000006">
    <property type="protein sequence ID" value="MBM7657516.1"/>
    <property type="molecule type" value="Genomic_DNA"/>
</dbReference>
<organism evidence="5 6">
    <name type="scientific">Sporolactobacillus spathodeae</name>
    <dbReference type="NCBI Taxonomy" id="1465502"/>
    <lineage>
        <taxon>Bacteria</taxon>
        <taxon>Bacillati</taxon>
        <taxon>Bacillota</taxon>
        <taxon>Bacilli</taxon>
        <taxon>Bacillales</taxon>
        <taxon>Sporolactobacillaceae</taxon>
        <taxon>Sporolactobacillus</taxon>
    </lineage>
</organism>
<name>A0ABS2Q6U6_9BACL</name>
<dbReference type="Proteomes" id="UP000823201">
    <property type="component" value="Unassembled WGS sequence"/>
</dbReference>
<comment type="caution">
    <text evidence="5">The sequence shown here is derived from an EMBL/GenBank/DDBJ whole genome shotgun (WGS) entry which is preliminary data.</text>
</comment>
<dbReference type="InterPro" id="IPR036390">
    <property type="entry name" value="WH_DNA-bd_sf"/>
</dbReference>
<keyword evidence="1" id="KW-0805">Transcription regulation</keyword>
<dbReference type="CDD" id="cd07377">
    <property type="entry name" value="WHTH_GntR"/>
    <property type="match status" value="1"/>
</dbReference>
<evidence type="ECO:0000313" key="6">
    <source>
        <dbReference type="Proteomes" id="UP000823201"/>
    </source>
</evidence>
<dbReference type="Gene3D" id="1.10.10.10">
    <property type="entry name" value="Winged helix-like DNA-binding domain superfamily/Winged helix DNA-binding domain"/>
    <property type="match status" value="1"/>
</dbReference>
<evidence type="ECO:0000256" key="2">
    <source>
        <dbReference type="ARBA" id="ARBA00023125"/>
    </source>
</evidence>
<accession>A0ABS2Q6U6</accession>
<dbReference type="SMART" id="SM00345">
    <property type="entry name" value="HTH_GNTR"/>
    <property type="match status" value="1"/>
</dbReference>
<dbReference type="RefSeq" id="WP_205005859.1">
    <property type="nucleotide sequence ID" value="NZ_CBCRXA010000014.1"/>
</dbReference>
<evidence type="ECO:0000256" key="1">
    <source>
        <dbReference type="ARBA" id="ARBA00023015"/>
    </source>
</evidence>
<protein>
    <submittedName>
        <fullName evidence="5">DNA-binding transcriptional regulator YhcF (GntR family)</fullName>
    </submittedName>
</protein>
<dbReference type="SUPFAM" id="SSF46785">
    <property type="entry name" value="Winged helix' DNA-binding domain"/>
    <property type="match status" value="1"/>
</dbReference>
<dbReference type="PANTHER" id="PTHR38445">
    <property type="entry name" value="HTH-TYPE TRANSCRIPTIONAL REPRESSOR YTRA"/>
    <property type="match status" value="1"/>
</dbReference>
<keyword evidence="2 5" id="KW-0238">DNA-binding</keyword>
<dbReference type="PANTHER" id="PTHR38445:SF12">
    <property type="entry name" value="GNTR-FAMILY TRANSCRIPTIONAL REGULATOR"/>
    <property type="match status" value="1"/>
</dbReference>
<dbReference type="Pfam" id="PF00392">
    <property type="entry name" value="GntR"/>
    <property type="match status" value="1"/>
</dbReference>